<reference evidence="1 2" key="1">
    <citation type="submission" date="2019-09" db="EMBL/GenBank/DDBJ databases">
        <title>A chromosome-level genome assembly of the Chinese tupelo Nyssa sinensis.</title>
        <authorList>
            <person name="Yang X."/>
            <person name="Kang M."/>
            <person name="Yang Y."/>
            <person name="Xiong H."/>
            <person name="Wang M."/>
            <person name="Zhang Z."/>
            <person name="Wang Z."/>
            <person name="Wu H."/>
            <person name="Ma T."/>
            <person name="Liu J."/>
            <person name="Xi Z."/>
        </authorList>
    </citation>
    <scope>NUCLEOTIDE SEQUENCE [LARGE SCALE GENOMIC DNA]</scope>
    <source>
        <strain evidence="1">J267</strain>
        <tissue evidence="1">Leaf</tissue>
    </source>
</reference>
<name>A0A5J4ZR96_9ASTE</name>
<keyword evidence="2" id="KW-1185">Reference proteome</keyword>
<accession>A0A5J4ZR96</accession>
<evidence type="ECO:0000313" key="2">
    <source>
        <dbReference type="Proteomes" id="UP000325577"/>
    </source>
</evidence>
<proteinExistence type="predicted"/>
<gene>
    <name evidence="1" type="ORF">F0562_012028</name>
</gene>
<sequence>MACKLPSSSLVHCTQRIHVHSTAISQPFQHQGINPLPLEVALSSNDPTHLVPSTHPHAPTVSNFEDGEGYARPPVAAVRDSPSRLTWADQASSGEFIPKEALDLEEEYGGFSVNPDFLHCVDAHPHGISKYGVSATAAESRLAHTLFPKLMVYPSRASAESRMAHAQSSRSDFSCIVDKSYVTPTRTVDKSSLNPCPSCASANSRIAHAT</sequence>
<evidence type="ECO:0000313" key="1">
    <source>
        <dbReference type="EMBL" id="KAA8521353.1"/>
    </source>
</evidence>
<dbReference type="Proteomes" id="UP000325577">
    <property type="component" value="Linkage Group LG5"/>
</dbReference>
<organism evidence="1 2">
    <name type="scientific">Nyssa sinensis</name>
    <dbReference type="NCBI Taxonomy" id="561372"/>
    <lineage>
        <taxon>Eukaryota</taxon>
        <taxon>Viridiplantae</taxon>
        <taxon>Streptophyta</taxon>
        <taxon>Embryophyta</taxon>
        <taxon>Tracheophyta</taxon>
        <taxon>Spermatophyta</taxon>
        <taxon>Magnoliopsida</taxon>
        <taxon>eudicotyledons</taxon>
        <taxon>Gunneridae</taxon>
        <taxon>Pentapetalae</taxon>
        <taxon>asterids</taxon>
        <taxon>Cornales</taxon>
        <taxon>Nyssaceae</taxon>
        <taxon>Nyssa</taxon>
    </lineage>
</organism>
<dbReference type="AlphaFoldDB" id="A0A5J4ZR96"/>
<protein>
    <submittedName>
        <fullName evidence="1">Uncharacterized protein</fullName>
    </submittedName>
</protein>
<dbReference type="EMBL" id="CM018048">
    <property type="protein sequence ID" value="KAA8521353.1"/>
    <property type="molecule type" value="Genomic_DNA"/>
</dbReference>